<proteinExistence type="predicted"/>
<feature type="zinc finger region" description="C3H1-type" evidence="4">
    <location>
        <begin position="175"/>
        <end position="202"/>
    </location>
</feature>
<feature type="zinc finger region" description="C3H1-type" evidence="4">
    <location>
        <begin position="103"/>
        <end position="130"/>
    </location>
</feature>
<dbReference type="GO" id="GO:0008270">
    <property type="term" value="F:zinc ion binding"/>
    <property type="evidence" value="ECO:0007669"/>
    <property type="project" value="UniProtKB-KW"/>
</dbReference>
<evidence type="ECO:0000256" key="2">
    <source>
        <dbReference type="ARBA" id="ARBA00022771"/>
    </source>
</evidence>
<keyword evidence="8" id="KW-1185">Reference proteome</keyword>
<accession>A0A0D3JSB5</accession>
<feature type="compositionally biased region" description="Basic and acidic residues" evidence="5">
    <location>
        <begin position="15"/>
        <end position="34"/>
    </location>
</feature>
<dbReference type="Pfam" id="PF18044">
    <property type="entry name" value="zf-CCCH_4"/>
    <property type="match status" value="1"/>
</dbReference>
<dbReference type="GeneID" id="17259787"/>
<dbReference type="OMA" id="HEHAPVC"/>
<reference evidence="8" key="1">
    <citation type="journal article" date="2013" name="Nature">
        <title>Pan genome of the phytoplankton Emiliania underpins its global distribution.</title>
        <authorList>
            <person name="Read B.A."/>
            <person name="Kegel J."/>
            <person name="Klute M.J."/>
            <person name="Kuo A."/>
            <person name="Lefebvre S.C."/>
            <person name="Maumus F."/>
            <person name="Mayer C."/>
            <person name="Miller J."/>
            <person name="Monier A."/>
            <person name="Salamov A."/>
            <person name="Young J."/>
            <person name="Aguilar M."/>
            <person name="Claverie J.M."/>
            <person name="Frickenhaus S."/>
            <person name="Gonzalez K."/>
            <person name="Herman E.K."/>
            <person name="Lin Y.C."/>
            <person name="Napier J."/>
            <person name="Ogata H."/>
            <person name="Sarno A.F."/>
            <person name="Shmutz J."/>
            <person name="Schroeder D."/>
            <person name="de Vargas C."/>
            <person name="Verret F."/>
            <person name="von Dassow P."/>
            <person name="Valentin K."/>
            <person name="Van de Peer Y."/>
            <person name="Wheeler G."/>
            <person name="Dacks J.B."/>
            <person name="Delwiche C.F."/>
            <person name="Dyhrman S.T."/>
            <person name="Glockner G."/>
            <person name="John U."/>
            <person name="Richards T."/>
            <person name="Worden A.Z."/>
            <person name="Zhang X."/>
            <person name="Grigoriev I.V."/>
            <person name="Allen A.E."/>
            <person name="Bidle K."/>
            <person name="Borodovsky M."/>
            <person name="Bowler C."/>
            <person name="Brownlee C."/>
            <person name="Cock J.M."/>
            <person name="Elias M."/>
            <person name="Gladyshev V.N."/>
            <person name="Groth M."/>
            <person name="Guda C."/>
            <person name="Hadaegh A."/>
            <person name="Iglesias-Rodriguez M.D."/>
            <person name="Jenkins J."/>
            <person name="Jones B.M."/>
            <person name="Lawson T."/>
            <person name="Leese F."/>
            <person name="Lindquist E."/>
            <person name="Lobanov A."/>
            <person name="Lomsadze A."/>
            <person name="Malik S.B."/>
            <person name="Marsh M.E."/>
            <person name="Mackinder L."/>
            <person name="Mock T."/>
            <person name="Mueller-Roeber B."/>
            <person name="Pagarete A."/>
            <person name="Parker M."/>
            <person name="Probert I."/>
            <person name="Quesneville H."/>
            <person name="Raines C."/>
            <person name="Rensing S.A."/>
            <person name="Riano-Pachon D.M."/>
            <person name="Richier S."/>
            <person name="Rokitta S."/>
            <person name="Shiraiwa Y."/>
            <person name="Soanes D.M."/>
            <person name="van der Giezen M."/>
            <person name="Wahlund T.M."/>
            <person name="Williams B."/>
            <person name="Wilson W."/>
            <person name="Wolfe G."/>
            <person name="Wurch L.L."/>
        </authorList>
    </citation>
    <scope>NUCLEOTIDE SEQUENCE</scope>
</reference>
<dbReference type="Proteomes" id="UP000013827">
    <property type="component" value="Unassembled WGS sequence"/>
</dbReference>
<evidence type="ECO:0000256" key="3">
    <source>
        <dbReference type="ARBA" id="ARBA00022833"/>
    </source>
</evidence>
<feature type="region of interest" description="Disordered" evidence="5">
    <location>
        <begin position="156"/>
        <end position="179"/>
    </location>
</feature>
<dbReference type="STRING" id="2903.R1BV69"/>
<dbReference type="AlphaFoldDB" id="A0A0D3JSB5"/>
<dbReference type="RefSeq" id="XP_005778829.1">
    <property type="nucleotide sequence ID" value="XM_005778772.1"/>
</dbReference>
<sequence length="202" mass="20313">MADLQAELSTLGSNRKREELAADDGLSKRARIDADPASDAHTASTIEGGAEPEAGAPPKIDAAAPTAVPPASGNGAEAPAAAAPEAAAPLPAPHVAAPNAQSQQTAQVCKDFQNGLCNRGASCKFSHEQGHAERDSAAGMCSRGASCRFRHEAEGGAAGGAQQCGPGMQGGAPPSSDQPRCLDFLSGRCTRGDSCRFSHAAQ</sequence>
<name>A0A0D3JSB5_EMIH1</name>
<dbReference type="Gene3D" id="3.30.1370.210">
    <property type="match status" value="2"/>
</dbReference>
<dbReference type="KEGG" id="ehx:EMIHUDRAFT_205420"/>
<reference evidence="7" key="2">
    <citation type="submission" date="2024-10" db="UniProtKB">
        <authorList>
            <consortium name="EnsemblProtists"/>
        </authorList>
    </citation>
    <scope>IDENTIFICATION</scope>
</reference>
<evidence type="ECO:0000256" key="1">
    <source>
        <dbReference type="ARBA" id="ARBA00022723"/>
    </source>
</evidence>
<keyword evidence="1 4" id="KW-0479">Metal-binding</keyword>
<feature type="compositionally biased region" description="Low complexity" evidence="5">
    <location>
        <begin position="69"/>
        <end position="100"/>
    </location>
</feature>
<feature type="domain" description="C3H1-type" evidence="6">
    <location>
        <begin position="175"/>
        <end position="202"/>
    </location>
</feature>
<dbReference type="RefSeq" id="XP_005766061.1">
    <property type="nucleotide sequence ID" value="XM_005766004.1"/>
</dbReference>
<evidence type="ECO:0000313" key="7">
    <source>
        <dbReference type="EnsemblProtists" id="EOD26400"/>
    </source>
</evidence>
<dbReference type="PANTHER" id="PTHR36886:SF7">
    <property type="entry name" value="EXPRESSED PROTEIN"/>
    <property type="match status" value="1"/>
</dbReference>
<feature type="domain" description="C3H1-type" evidence="6">
    <location>
        <begin position="103"/>
        <end position="130"/>
    </location>
</feature>
<dbReference type="PaxDb" id="2903-EOD13632"/>
<feature type="region of interest" description="Disordered" evidence="5">
    <location>
        <begin position="1"/>
        <end position="105"/>
    </location>
</feature>
<keyword evidence="2 4" id="KW-0863">Zinc-finger</keyword>
<evidence type="ECO:0000256" key="4">
    <source>
        <dbReference type="PROSITE-ProRule" id="PRU00723"/>
    </source>
</evidence>
<dbReference type="InterPro" id="IPR041367">
    <property type="entry name" value="Znf-CCCH_4"/>
</dbReference>
<evidence type="ECO:0000256" key="5">
    <source>
        <dbReference type="SAM" id="MobiDB-lite"/>
    </source>
</evidence>
<dbReference type="SMART" id="SM00356">
    <property type="entry name" value="ZnF_C3H1"/>
    <property type="match status" value="3"/>
</dbReference>
<dbReference type="Pfam" id="PF00642">
    <property type="entry name" value="zf-CCCH"/>
    <property type="match status" value="1"/>
</dbReference>
<dbReference type="InterPro" id="IPR000571">
    <property type="entry name" value="Znf_CCCH"/>
</dbReference>
<dbReference type="SUPFAM" id="SSF90229">
    <property type="entry name" value="CCCH zinc finger"/>
    <property type="match status" value="1"/>
</dbReference>
<dbReference type="PROSITE" id="PS50103">
    <property type="entry name" value="ZF_C3H1"/>
    <property type="match status" value="2"/>
</dbReference>
<dbReference type="GeneID" id="17271946"/>
<feature type="compositionally biased region" description="Low complexity" evidence="5">
    <location>
        <begin position="47"/>
        <end position="58"/>
    </location>
</feature>
<evidence type="ECO:0000313" key="8">
    <source>
        <dbReference type="Proteomes" id="UP000013827"/>
    </source>
</evidence>
<organism evidence="7 8">
    <name type="scientific">Emiliania huxleyi (strain CCMP1516)</name>
    <dbReference type="NCBI Taxonomy" id="280463"/>
    <lineage>
        <taxon>Eukaryota</taxon>
        <taxon>Haptista</taxon>
        <taxon>Haptophyta</taxon>
        <taxon>Prymnesiophyceae</taxon>
        <taxon>Isochrysidales</taxon>
        <taxon>Noelaerhabdaceae</taxon>
        <taxon>Emiliania</taxon>
    </lineage>
</organism>
<protein>
    <recommendedName>
        <fullName evidence="6">C3H1-type domain-containing protein</fullName>
    </recommendedName>
</protein>
<dbReference type="PANTHER" id="PTHR36886">
    <property type="entry name" value="PROTEIN FRIGIDA-ESSENTIAL 1"/>
    <property type="match status" value="1"/>
</dbReference>
<dbReference type="KEGG" id="ehx:EMIHUDRAFT_246768"/>
<evidence type="ECO:0000259" key="6">
    <source>
        <dbReference type="PROSITE" id="PS50103"/>
    </source>
</evidence>
<keyword evidence="3 4" id="KW-0862">Zinc</keyword>
<dbReference type="InterPro" id="IPR036855">
    <property type="entry name" value="Znf_CCCH_sf"/>
</dbReference>
<dbReference type="Pfam" id="PF14608">
    <property type="entry name" value="zf-CCCH_2"/>
    <property type="match status" value="1"/>
</dbReference>
<dbReference type="EnsemblProtists" id="EOD26400">
    <property type="protein sequence ID" value="EOD26400"/>
    <property type="gene ID" value="EMIHUDRAFT_205420"/>
</dbReference>
<dbReference type="HOGENOM" id="CLU_1356866_0_0_1"/>
<feature type="compositionally biased region" description="Low complexity" evidence="5">
    <location>
        <begin position="160"/>
        <end position="174"/>
    </location>
</feature>
<dbReference type="EnsemblProtists" id="EOD13632">
    <property type="protein sequence ID" value="EOD13632"/>
    <property type="gene ID" value="EMIHUDRAFT_246768"/>
</dbReference>
<dbReference type="InterPro" id="IPR052650">
    <property type="entry name" value="Zinc_finger_CCCH"/>
</dbReference>